<dbReference type="CDD" id="cd01647">
    <property type="entry name" value="RT_LTR"/>
    <property type="match status" value="1"/>
</dbReference>
<evidence type="ECO:0000256" key="6">
    <source>
        <dbReference type="ARBA" id="ARBA00022801"/>
    </source>
</evidence>
<evidence type="ECO:0000313" key="11">
    <source>
        <dbReference type="Proteomes" id="UP001472677"/>
    </source>
</evidence>
<dbReference type="InterPro" id="IPR041373">
    <property type="entry name" value="RT_RNaseH"/>
</dbReference>
<dbReference type="Pfam" id="PF00665">
    <property type="entry name" value="rve"/>
    <property type="match status" value="1"/>
</dbReference>
<feature type="compositionally biased region" description="Basic and acidic residues" evidence="8">
    <location>
        <begin position="16"/>
        <end position="26"/>
    </location>
</feature>
<dbReference type="Gene3D" id="3.10.10.10">
    <property type="entry name" value="HIV Type 1 Reverse Transcriptase, subunit A, domain 1"/>
    <property type="match status" value="1"/>
</dbReference>
<dbReference type="CDD" id="cd09274">
    <property type="entry name" value="RNase_HI_RT_Ty3"/>
    <property type="match status" value="1"/>
</dbReference>
<feature type="domain" description="Integrase catalytic" evidence="9">
    <location>
        <begin position="1454"/>
        <end position="1621"/>
    </location>
</feature>
<dbReference type="SUPFAM" id="SSF53098">
    <property type="entry name" value="Ribonuclease H-like"/>
    <property type="match status" value="1"/>
</dbReference>
<evidence type="ECO:0000256" key="1">
    <source>
        <dbReference type="ARBA" id="ARBA00012493"/>
    </source>
</evidence>
<keyword evidence="7" id="KW-0695">RNA-directed DNA polymerase</keyword>
<feature type="region of interest" description="Disordered" evidence="8">
    <location>
        <begin position="493"/>
        <end position="533"/>
    </location>
</feature>
<dbReference type="Gene3D" id="1.10.340.70">
    <property type="match status" value="1"/>
</dbReference>
<keyword evidence="6" id="KW-0378">Hydrolase</keyword>
<evidence type="ECO:0000256" key="3">
    <source>
        <dbReference type="ARBA" id="ARBA00022695"/>
    </source>
</evidence>
<dbReference type="EMBL" id="JBBPBM010000016">
    <property type="protein sequence ID" value="KAK8557820.1"/>
    <property type="molecule type" value="Genomic_DNA"/>
</dbReference>
<dbReference type="InterPro" id="IPR050951">
    <property type="entry name" value="Retrovirus_Pol_polyprotein"/>
</dbReference>
<name>A0ABR2ECK7_9ROSI</name>
<feature type="region of interest" description="Disordered" evidence="8">
    <location>
        <begin position="1983"/>
        <end position="2054"/>
    </location>
</feature>
<evidence type="ECO:0000256" key="5">
    <source>
        <dbReference type="ARBA" id="ARBA00022759"/>
    </source>
</evidence>
<dbReference type="Pfam" id="PF17921">
    <property type="entry name" value="Integrase_H2C2"/>
    <property type="match status" value="1"/>
</dbReference>
<dbReference type="Pfam" id="PF17917">
    <property type="entry name" value="RT_RNaseH"/>
    <property type="match status" value="1"/>
</dbReference>
<evidence type="ECO:0000256" key="4">
    <source>
        <dbReference type="ARBA" id="ARBA00022722"/>
    </source>
</evidence>
<protein>
    <recommendedName>
        <fullName evidence="1">RNA-directed DNA polymerase</fullName>
        <ecNumber evidence="1">2.7.7.49</ecNumber>
    </recommendedName>
</protein>
<reference evidence="10 11" key="1">
    <citation type="journal article" date="2024" name="G3 (Bethesda)">
        <title>Genome assembly of Hibiscus sabdariffa L. provides insights into metabolisms of medicinal natural products.</title>
        <authorList>
            <person name="Kim T."/>
        </authorList>
    </citation>
    <scope>NUCLEOTIDE SEQUENCE [LARGE SCALE GENOMIC DNA]</scope>
    <source>
        <strain evidence="10">TK-2024</strain>
        <tissue evidence="10">Old leaves</tissue>
    </source>
</reference>
<evidence type="ECO:0000256" key="7">
    <source>
        <dbReference type="ARBA" id="ARBA00022918"/>
    </source>
</evidence>
<dbReference type="Pfam" id="PF00078">
    <property type="entry name" value="RVT_1"/>
    <property type="match status" value="1"/>
</dbReference>
<dbReference type="Pfam" id="PF03732">
    <property type="entry name" value="Retrotrans_gag"/>
    <property type="match status" value="1"/>
</dbReference>
<evidence type="ECO:0000313" key="10">
    <source>
        <dbReference type="EMBL" id="KAK8557820.1"/>
    </source>
</evidence>
<dbReference type="InterPro" id="IPR043502">
    <property type="entry name" value="DNA/RNA_pol_sf"/>
</dbReference>
<dbReference type="PANTHER" id="PTHR37984:SF5">
    <property type="entry name" value="PROTEIN NYNRIN-LIKE"/>
    <property type="match status" value="1"/>
</dbReference>
<keyword evidence="4" id="KW-0540">Nuclease</keyword>
<dbReference type="Gene3D" id="3.30.420.10">
    <property type="entry name" value="Ribonuclease H-like superfamily/Ribonuclease H"/>
    <property type="match status" value="1"/>
</dbReference>
<dbReference type="Pfam" id="PF20167">
    <property type="entry name" value="Transposase_32"/>
    <property type="match status" value="1"/>
</dbReference>
<sequence length="2169" mass="246547">MTRANPRGQIFELDPEIERTGRELRQRARNPPAPAGRAIAPPQNNQQPPARTVRDYLAEDLEGLNPAVTIPEFEAEHFELKLVMFNMLNTLGQFGGSPAENARQHLKSFLEICNSFKIHGVSNDVLKLKLFPYSLTDKAKAWLNNLPPGSLQSWTDLCRSFLGKFSYTNMTDHLRNHITSFRQEDDEAMHEAWERYRDLFRRCPMHGLPEWTQVSIFYNSVNTPTRMMLDASANGTLLDKSPRESLEILDKLAQNDYQHPTSRRGTPKRGIAQLNSSDTILAQISALTNMVKNMQRQPNTQEVRTVEVFCDLCGDNHDASECGQAPESSYYIGNYNKNTMTNTYNPAWRNHPNFSWRNQNNTLNPQQPNQTGFQNQPRQNPQQNLPRPEFQQPTEYKTLENTLTQFMAQTFAYMARTDRFIQKTDAFMERTEMKLQNHDATLKSLETQVGQISQMLNTRPIGGFPSDTEVAKGATHEQCKVITTRSGRILEPTNTQTGRAANPPAATDAPARADDTAKADEAHEDPSDTHMGLKQQKQDYQFKKFFDILKQVHINLPLVEALQQMPNYAKFLKDMVTRKKRIEEFETAAATETCLALMHNKIPAKKTDPGSFTIECFIGHNYPTKALCDPGASINLMPKFVFRKLGIGEAKPTTVMLQLANHSYVQPEGKIEDILVKVDKFIFPADFLILDCEADENAPIILGRPFLATGRVLLDFGDDELILRVDDQQVRINVIRKENCLAAIEDCKIIKAAAEINPDIKNTCLGRKHQSKLDSTDTDTVEIPCTTEAGNWVQAKPGKYFEPLNYTNEKSSVEQSPKLELKTLPEQLKYVYLGINNTLPVIISSKLQPEQEEKLITILRQHRQALGWSIADIKGISPAICMHKILLEENHKPTVDAQRRLNQAMKDVVRKEILKWLDAGIIYPISDSEWVSPVQCVPKKGGITVISNEKNELIPSKTVTGWRVCMDYRKLNKATRKDHFPLPFIDQMLDRLAGKSFYCFLDGYSGYNQIAIAPEDQSKTTFTCPYGTFAFRRMPFGLCNAPATFQRCMTAIFSDMNEDYLEIFMDDFSTFGDNFDSCLSNLEKVLTRCEESNLVLNWEKCHFMVDEGIVLGHKISARGIEVDRAKIDNKGNSLNFDEECIKAFEILKSKLVTAPIVEPPDWTLPFELMCDASDYAARAVLGQRKGKIFHPIYYATKTLNDAQVNYTTTEKELLAVIFAFDKFRSYLLGTKVTVYTDHSTIKYLLSKKDAKPRLIRWILLLQEFDVEIIDRKGTENQVADHLSRLENKDITVSPVEIKETFPDEQLLSATSLCNEQTSLDENLIAAIHEYIASADTAPWYADYVNYIVSGITPHQMNHQGKKRFRHNAKDYFWDEPYLFKQCADQIIRRCIPEEEQQDILEQCHSAPYGGHFGGNRTTAKVLQSGLYWPTIHRDAQVFYQQCDRCQRTGNISKRNEMPLQNILEVELFDVWGIDFMGPFPSSFGKLYILLAVDYVSKWVEASATKHNDAKTVQKFIKKNIFTHFGTPRAIISDEGRHFDNRSIAAALKKLGITHKLSTAYHSQTNGQAEVSNREIKTILEKVVNPNRKDWSLRLDDALWAYRTDYKTPLNMSPYRLVYGKACHLPVEIEHKAYWAIKIVNMDWEAAGQKKLLDLNELEEIRDTAYDKAKIYKDKTKKWHDQKILPRQYQPGQQVLLFNSRLRLFPGKLKSRWFGPFIITKITPHGAITIKSPRDNHEFQEEQGFFLDDSQVNYGLEQIIYNRLNDLGRFRLARQPARANLNWVIELYTNNSAGDDNVAVRGRRVAANAATINSILGLPDDDPSFYAMLDAFEEEDFEQVKDFLCEEGTTWNTTGRNPHSVSRPSLRPEAKLWNTFVKRNIMPTSHNQTVDRTRLLLIHTIITGYRVNVGEILAKELAAACTNDKGILAFPCLISALCRRAVVPTSPSDKYQAEKTGWTRVVYMRKMNIANAIPLNVAMPTPPTSPIHMPAADTTEAGPSVPATAPLAPAEVGPSPVSSHTTSPAPTPVAMPTSRESTPDSPLGFTPDSPPPAQSEEAVPLHILQLRNQLQRMETRQLQMQAETKVFQQNLINFLCYQFPATTTYFNAQPEATPAAQHSTATQPMPSANPSAKAGNTEELHFSWHWLTAFNQSARLYPNQPWQYPFFHQL</sequence>
<dbReference type="PROSITE" id="PS50994">
    <property type="entry name" value="INTEGRASE"/>
    <property type="match status" value="1"/>
</dbReference>
<gene>
    <name evidence="10" type="ORF">V6N12_010044</name>
</gene>
<feature type="compositionally biased region" description="Basic and acidic residues" evidence="8">
    <location>
        <begin position="511"/>
        <end position="528"/>
    </location>
</feature>
<proteinExistence type="predicted"/>
<accession>A0ABR2ECK7</accession>
<evidence type="ECO:0000256" key="8">
    <source>
        <dbReference type="SAM" id="MobiDB-lite"/>
    </source>
</evidence>
<dbReference type="InterPro" id="IPR012337">
    <property type="entry name" value="RNaseH-like_sf"/>
</dbReference>
<feature type="compositionally biased region" description="Low complexity" evidence="8">
    <location>
        <begin position="358"/>
        <end position="388"/>
    </location>
</feature>
<dbReference type="InterPro" id="IPR005162">
    <property type="entry name" value="Retrotrans_gag_dom"/>
</dbReference>
<feature type="compositionally biased region" description="Low complexity" evidence="8">
    <location>
        <begin position="35"/>
        <end position="49"/>
    </location>
</feature>
<dbReference type="EC" id="2.7.7.49" evidence="1"/>
<dbReference type="InterPro" id="IPR000477">
    <property type="entry name" value="RT_dom"/>
</dbReference>
<feature type="region of interest" description="Disordered" evidence="8">
    <location>
        <begin position="1"/>
        <end position="50"/>
    </location>
</feature>
<dbReference type="CDD" id="cd00303">
    <property type="entry name" value="retropepsin_like"/>
    <property type="match status" value="1"/>
</dbReference>
<dbReference type="InterPro" id="IPR046796">
    <property type="entry name" value="Transposase_32_dom"/>
</dbReference>
<feature type="compositionally biased region" description="Low complexity" evidence="8">
    <location>
        <begin position="499"/>
        <end position="510"/>
    </location>
</feature>
<dbReference type="InterPro" id="IPR021109">
    <property type="entry name" value="Peptidase_aspartic_dom_sf"/>
</dbReference>
<dbReference type="Proteomes" id="UP001472677">
    <property type="component" value="Unassembled WGS sequence"/>
</dbReference>
<dbReference type="SUPFAM" id="SSF56672">
    <property type="entry name" value="DNA/RNA polymerases"/>
    <property type="match status" value="1"/>
</dbReference>
<feature type="region of interest" description="Disordered" evidence="8">
    <location>
        <begin position="350"/>
        <end position="389"/>
    </location>
</feature>
<keyword evidence="2" id="KW-0808">Transferase</keyword>
<comment type="caution">
    <text evidence="10">The sequence shown here is derived from an EMBL/GenBank/DDBJ whole genome shotgun (WGS) entry which is preliminary data.</text>
</comment>
<dbReference type="InterPro" id="IPR041588">
    <property type="entry name" value="Integrase_H2C2"/>
</dbReference>
<keyword evidence="3" id="KW-0548">Nucleotidyltransferase</keyword>
<dbReference type="InterPro" id="IPR001584">
    <property type="entry name" value="Integrase_cat-core"/>
</dbReference>
<organism evidence="10 11">
    <name type="scientific">Hibiscus sabdariffa</name>
    <name type="common">roselle</name>
    <dbReference type="NCBI Taxonomy" id="183260"/>
    <lineage>
        <taxon>Eukaryota</taxon>
        <taxon>Viridiplantae</taxon>
        <taxon>Streptophyta</taxon>
        <taxon>Embryophyta</taxon>
        <taxon>Tracheophyta</taxon>
        <taxon>Spermatophyta</taxon>
        <taxon>Magnoliopsida</taxon>
        <taxon>eudicotyledons</taxon>
        <taxon>Gunneridae</taxon>
        <taxon>Pentapetalae</taxon>
        <taxon>rosids</taxon>
        <taxon>malvids</taxon>
        <taxon>Malvales</taxon>
        <taxon>Malvaceae</taxon>
        <taxon>Malvoideae</taxon>
        <taxon>Hibiscus</taxon>
    </lineage>
</organism>
<dbReference type="Gene3D" id="3.10.20.370">
    <property type="match status" value="1"/>
</dbReference>
<dbReference type="InterPro" id="IPR043128">
    <property type="entry name" value="Rev_trsase/Diguanyl_cyclase"/>
</dbReference>
<dbReference type="InterPro" id="IPR036397">
    <property type="entry name" value="RNaseH_sf"/>
</dbReference>
<dbReference type="Gene3D" id="2.40.70.10">
    <property type="entry name" value="Acid Proteases"/>
    <property type="match status" value="1"/>
</dbReference>
<evidence type="ECO:0000259" key="9">
    <source>
        <dbReference type="PROSITE" id="PS50994"/>
    </source>
</evidence>
<keyword evidence="5" id="KW-0255">Endonuclease</keyword>
<dbReference type="Gene3D" id="3.30.70.270">
    <property type="match status" value="1"/>
</dbReference>
<evidence type="ECO:0000256" key="2">
    <source>
        <dbReference type="ARBA" id="ARBA00022679"/>
    </source>
</evidence>
<dbReference type="PANTHER" id="PTHR37984">
    <property type="entry name" value="PROTEIN CBG26694"/>
    <property type="match status" value="1"/>
</dbReference>
<keyword evidence="11" id="KW-1185">Reference proteome</keyword>